<accession>A0AAV7S3E1</accession>
<organism evidence="2 3">
    <name type="scientific">Pleurodeles waltl</name>
    <name type="common">Iberian ribbed newt</name>
    <dbReference type="NCBI Taxonomy" id="8319"/>
    <lineage>
        <taxon>Eukaryota</taxon>
        <taxon>Metazoa</taxon>
        <taxon>Chordata</taxon>
        <taxon>Craniata</taxon>
        <taxon>Vertebrata</taxon>
        <taxon>Euteleostomi</taxon>
        <taxon>Amphibia</taxon>
        <taxon>Batrachia</taxon>
        <taxon>Caudata</taxon>
        <taxon>Salamandroidea</taxon>
        <taxon>Salamandridae</taxon>
        <taxon>Pleurodelinae</taxon>
        <taxon>Pleurodeles</taxon>
    </lineage>
</organism>
<protein>
    <submittedName>
        <fullName evidence="2">Uncharacterized protein</fullName>
    </submittedName>
</protein>
<proteinExistence type="predicted"/>
<evidence type="ECO:0000313" key="3">
    <source>
        <dbReference type="Proteomes" id="UP001066276"/>
    </source>
</evidence>
<name>A0AAV7S3E1_PLEWA</name>
<evidence type="ECO:0000256" key="1">
    <source>
        <dbReference type="SAM" id="MobiDB-lite"/>
    </source>
</evidence>
<reference evidence="2" key="1">
    <citation type="journal article" date="2022" name="bioRxiv">
        <title>Sequencing and chromosome-scale assembly of the giantPleurodeles waltlgenome.</title>
        <authorList>
            <person name="Brown T."/>
            <person name="Elewa A."/>
            <person name="Iarovenko S."/>
            <person name="Subramanian E."/>
            <person name="Araus A.J."/>
            <person name="Petzold A."/>
            <person name="Susuki M."/>
            <person name="Suzuki K.-i.T."/>
            <person name="Hayashi T."/>
            <person name="Toyoda A."/>
            <person name="Oliveira C."/>
            <person name="Osipova E."/>
            <person name="Leigh N.D."/>
            <person name="Simon A."/>
            <person name="Yun M.H."/>
        </authorList>
    </citation>
    <scope>NUCLEOTIDE SEQUENCE</scope>
    <source>
        <strain evidence="2">20211129_DDA</strain>
        <tissue evidence="2">Liver</tissue>
    </source>
</reference>
<dbReference type="EMBL" id="JANPWB010000009">
    <property type="protein sequence ID" value="KAJ1157775.1"/>
    <property type="molecule type" value="Genomic_DNA"/>
</dbReference>
<feature type="region of interest" description="Disordered" evidence="1">
    <location>
        <begin position="1"/>
        <end position="30"/>
    </location>
</feature>
<keyword evidence="3" id="KW-1185">Reference proteome</keyword>
<feature type="compositionally biased region" description="Basic and acidic residues" evidence="1">
    <location>
        <begin position="1"/>
        <end position="23"/>
    </location>
</feature>
<sequence>MSEDREAERVELNRRNRESKEGGRAQMPMPVRQQARRVACGCCVWAFRFGEGWRSESERYTQQPRQFWQAFINLYLTNKARFKKHEVTNVTILATSYDEPTEEKVCAVPKQCRGKSVSPDTEQRN</sequence>
<comment type="caution">
    <text evidence="2">The sequence shown here is derived from an EMBL/GenBank/DDBJ whole genome shotgun (WGS) entry which is preliminary data.</text>
</comment>
<dbReference type="AlphaFoldDB" id="A0AAV7S3E1"/>
<evidence type="ECO:0000313" key="2">
    <source>
        <dbReference type="EMBL" id="KAJ1157775.1"/>
    </source>
</evidence>
<dbReference type="Proteomes" id="UP001066276">
    <property type="component" value="Chromosome 5"/>
</dbReference>
<gene>
    <name evidence="2" type="ORF">NDU88_010474</name>
</gene>